<dbReference type="EMBL" id="JANPWB010000003">
    <property type="protein sequence ID" value="KAJ1200121.1"/>
    <property type="molecule type" value="Genomic_DNA"/>
</dbReference>
<dbReference type="Pfam" id="PF15783">
    <property type="entry name" value="FSIP2"/>
    <property type="match status" value="1"/>
</dbReference>
<dbReference type="Proteomes" id="UP001066276">
    <property type="component" value="Chromosome 2_1"/>
</dbReference>
<feature type="region of interest" description="Disordered" evidence="1">
    <location>
        <begin position="155"/>
        <end position="176"/>
    </location>
</feature>
<dbReference type="InterPro" id="IPR038891">
    <property type="entry name" value="FSIP2"/>
</dbReference>
<keyword evidence="4" id="KW-1185">Reference proteome</keyword>
<dbReference type="PANTHER" id="PTHR47315">
    <property type="entry name" value="FIBROUS SHEATH INTERACTING PROTEIN 2"/>
    <property type="match status" value="1"/>
</dbReference>
<sequence>MGVILIRVRVSPDEFGVVITKASVSMLFIVCRNSFLNVLKPDVSKVELLKDVQSKQDLLVRLVTHDIQVNEDDEDEDIEEIVLEESPLMDRGDEFEFEKQHGVKAHYWKNSAYSDLNLEKKSTLLSLDRKENVWQETSKYNSCVLGAANLSNSDLRKETHTPGVSHRSVGEAGRNRGRSGITRAVIALDSSSEENYHVEAAKRDLVKCGNSDLVSESVFKSEINNDCIHFDYRSGCYLHTST</sequence>
<comment type="caution">
    <text evidence="3">The sequence shown here is derived from an EMBL/GenBank/DDBJ whole genome shotgun (WGS) entry which is preliminary data.</text>
</comment>
<proteinExistence type="predicted"/>
<reference evidence="3" key="1">
    <citation type="journal article" date="2022" name="bioRxiv">
        <title>Sequencing and chromosome-scale assembly of the giantPleurodeles waltlgenome.</title>
        <authorList>
            <person name="Brown T."/>
            <person name="Elewa A."/>
            <person name="Iarovenko S."/>
            <person name="Subramanian E."/>
            <person name="Araus A.J."/>
            <person name="Petzold A."/>
            <person name="Susuki M."/>
            <person name="Suzuki K.-i.T."/>
            <person name="Hayashi T."/>
            <person name="Toyoda A."/>
            <person name="Oliveira C."/>
            <person name="Osipova E."/>
            <person name="Leigh N.D."/>
            <person name="Simon A."/>
            <person name="Yun M.H."/>
        </authorList>
    </citation>
    <scope>NUCLEOTIDE SEQUENCE</scope>
    <source>
        <strain evidence="3">20211129_DDA</strain>
        <tissue evidence="3">Liver</tissue>
    </source>
</reference>
<dbReference type="PANTHER" id="PTHR47315:SF3">
    <property type="entry name" value="FIBROUS SHEATH-INTERACTING PROTEIN 2-LIKE"/>
    <property type="match status" value="1"/>
</dbReference>
<evidence type="ECO:0000259" key="2">
    <source>
        <dbReference type="Pfam" id="PF15783"/>
    </source>
</evidence>
<dbReference type="AlphaFoldDB" id="A0AAV7VGT7"/>
<feature type="domain" description="Fibrous sheath-interacting protein 2 C-terminal" evidence="2">
    <location>
        <begin position="23"/>
        <end position="139"/>
    </location>
</feature>
<protein>
    <recommendedName>
        <fullName evidence="2">Fibrous sheath-interacting protein 2 C-terminal domain-containing protein</fullName>
    </recommendedName>
</protein>
<accession>A0AAV7VGT7</accession>
<evidence type="ECO:0000313" key="3">
    <source>
        <dbReference type="EMBL" id="KAJ1200121.1"/>
    </source>
</evidence>
<gene>
    <name evidence="3" type="ORF">NDU88_003948</name>
</gene>
<organism evidence="3 4">
    <name type="scientific">Pleurodeles waltl</name>
    <name type="common">Iberian ribbed newt</name>
    <dbReference type="NCBI Taxonomy" id="8319"/>
    <lineage>
        <taxon>Eukaryota</taxon>
        <taxon>Metazoa</taxon>
        <taxon>Chordata</taxon>
        <taxon>Craniata</taxon>
        <taxon>Vertebrata</taxon>
        <taxon>Euteleostomi</taxon>
        <taxon>Amphibia</taxon>
        <taxon>Batrachia</taxon>
        <taxon>Caudata</taxon>
        <taxon>Salamandroidea</taxon>
        <taxon>Salamandridae</taxon>
        <taxon>Pleurodelinae</taxon>
        <taxon>Pleurodeles</taxon>
    </lineage>
</organism>
<name>A0AAV7VGT7_PLEWA</name>
<evidence type="ECO:0000313" key="4">
    <source>
        <dbReference type="Proteomes" id="UP001066276"/>
    </source>
</evidence>
<evidence type="ECO:0000256" key="1">
    <source>
        <dbReference type="SAM" id="MobiDB-lite"/>
    </source>
</evidence>
<dbReference type="InterPro" id="IPR031554">
    <property type="entry name" value="FSIP2_C"/>
</dbReference>